<dbReference type="RefSeq" id="WP_073276179.1">
    <property type="nucleotide sequence ID" value="NZ_FRAC01000011.1"/>
</dbReference>
<organism evidence="1 2">
    <name type="scientific">Anaerocolumna jejuensis DSM 15929</name>
    <dbReference type="NCBI Taxonomy" id="1121322"/>
    <lineage>
        <taxon>Bacteria</taxon>
        <taxon>Bacillati</taxon>
        <taxon>Bacillota</taxon>
        <taxon>Clostridia</taxon>
        <taxon>Lachnospirales</taxon>
        <taxon>Lachnospiraceae</taxon>
        <taxon>Anaerocolumna</taxon>
    </lineage>
</organism>
<dbReference type="AlphaFoldDB" id="A0A1M6S739"/>
<evidence type="ECO:0000313" key="1">
    <source>
        <dbReference type="EMBL" id="SHK40368.1"/>
    </source>
</evidence>
<dbReference type="STRING" id="1121322.SAMN02745136_02429"/>
<gene>
    <name evidence="1" type="ORF">SAMN02745136_02429</name>
</gene>
<keyword evidence="2" id="KW-1185">Reference proteome</keyword>
<protein>
    <recommendedName>
        <fullName evidence="3">Phage protein</fullName>
    </recommendedName>
</protein>
<dbReference type="EMBL" id="FRAC01000011">
    <property type="protein sequence ID" value="SHK40368.1"/>
    <property type="molecule type" value="Genomic_DNA"/>
</dbReference>
<dbReference type="Proteomes" id="UP000184386">
    <property type="component" value="Unassembled WGS sequence"/>
</dbReference>
<evidence type="ECO:0008006" key="3">
    <source>
        <dbReference type="Google" id="ProtNLM"/>
    </source>
</evidence>
<dbReference type="InterPro" id="IPR049254">
    <property type="entry name" value="Phage_tail_terminator"/>
</dbReference>
<reference evidence="1 2" key="1">
    <citation type="submission" date="2016-11" db="EMBL/GenBank/DDBJ databases">
        <authorList>
            <person name="Jaros S."/>
            <person name="Januszkiewicz K."/>
            <person name="Wedrychowicz H."/>
        </authorList>
    </citation>
    <scope>NUCLEOTIDE SEQUENCE [LARGE SCALE GENOMIC DNA]</scope>
    <source>
        <strain evidence="1 2">DSM 15929</strain>
    </source>
</reference>
<evidence type="ECO:0000313" key="2">
    <source>
        <dbReference type="Proteomes" id="UP000184386"/>
    </source>
</evidence>
<proteinExistence type="predicted"/>
<accession>A0A1M6S739</accession>
<dbReference type="OrthoDB" id="2063617at2"/>
<sequence length="136" mass="15242">MGEDLKVAIRAKLTELFPEVTIYEEDLPEGYQKPAFLVTTTNAVAGRGLGGRKAFQLSFDISYYSNLAGRINTDCYQKGLALLEGFRLTGYRLKGKKSAAAEGILHFTFETQFTVTEEISEIKMKQKELSTNMKED</sequence>
<dbReference type="Pfam" id="PF20765">
    <property type="entry name" value="Phage_tail_terminator_8"/>
    <property type="match status" value="1"/>
</dbReference>
<name>A0A1M6S739_9FIRM</name>